<dbReference type="EMBL" id="KV878140">
    <property type="protein sequence ID" value="OJJ08646.1"/>
    <property type="molecule type" value="Genomic_DNA"/>
</dbReference>
<dbReference type="SMART" id="SM00248">
    <property type="entry name" value="ANK"/>
    <property type="match status" value="3"/>
</dbReference>
<dbReference type="SUPFAM" id="SSF48403">
    <property type="entry name" value="Ankyrin repeat"/>
    <property type="match status" value="1"/>
</dbReference>
<dbReference type="InterPro" id="IPR050889">
    <property type="entry name" value="Dendritic_Spine_Reg/Scaffold"/>
</dbReference>
<feature type="repeat" description="ANK" evidence="3">
    <location>
        <begin position="129"/>
        <end position="161"/>
    </location>
</feature>
<gene>
    <name evidence="4" type="ORF">ASPVEDRAFT_47790</name>
</gene>
<proteinExistence type="predicted"/>
<protein>
    <submittedName>
        <fullName evidence="4">Uncharacterized protein</fullName>
    </submittedName>
</protein>
<dbReference type="RefSeq" id="XP_040674408.1">
    <property type="nucleotide sequence ID" value="XM_040813861.1"/>
</dbReference>
<keyword evidence="1" id="KW-0677">Repeat</keyword>
<dbReference type="Proteomes" id="UP000184073">
    <property type="component" value="Unassembled WGS sequence"/>
</dbReference>
<keyword evidence="2 3" id="KW-0040">ANK repeat</keyword>
<dbReference type="Gene3D" id="1.25.40.20">
    <property type="entry name" value="Ankyrin repeat-containing domain"/>
    <property type="match status" value="1"/>
</dbReference>
<evidence type="ECO:0000256" key="3">
    <source>
        <dbReference type="PROSITE-ProRule" id="PRU00023"/>
    </source>
</evidence>
<dbReference type="PROSITE" id="PS50297">
    <property type="entry name" value="ANK_REP_REGION"/>
    <property type="match status" value="2"/>
</dbReference>
<organism evidence="4 5">
    <name type="scientific">Aspergillus versicolor CBS 583.65</name>
    <dbReference type="NCBI Taxonomy" id="1036611"/>
    <lineage>
        <taxon>Eukaryota</taxon>
        <taxon>Fungi</taxon>
        <taxon>Dikarya</taxon>
        <taxon>Ascomycota</taxon>
        <taxon>Pezizomycotina</taxon>
        <taxon>Eurotiomycetes</taxon>
        <taxon>Eurotiomycetidae</taxon>
        <taxon>Eurotiales</taxon>
        <taxon>Aspergillaceae</taxon>
        <taxon>Aspergillus</taxon>
        <taxon>Aspergillus subgen. Nidulantes</taxon>
    </lineage>
</organism>
<dbReference type="InterPro" id="IPR036770">
    <property type="entry name" value="Ankyrin_rpt-contain_sf"/>
</dbReference>
<dbReference type="STRING" id="1036611.A0A1L9Q4H3"/>
<feature type="repeat" description="ANK" evidence="3">
    <location>
        <begin position="96"/>
        <end position="128"/>
    </location>
</feature>
<name>A0A1L9Q4H3_ASPVE</name>
<keyword evidence="5" id="KW-1185">Reference proteome</keyword>
<evidence type="ECO:0000313" key="4">
    <source>
        <dbReference type="EMBL" id="OJJ08646.1"/>
    </source>
</evidence>
<dbReference type="PANTHER" id="PTHR24166:SF48">
    <property type="entry name" value="PROTEIN VAPYRIN"/>
    <property type="match status" value="1"/>
</dbReference>
<reference evidence="5" key="1">
    <citation type="journal article" date="2017" name="Genome Biol.">
        <title>Comparative genomics reveals high biological diversity and specific adaptations in the industrially and medically important fungal genus Aspergillus.</title>
        <authorList>
            <person name="de Vries R.P."/>
            <person name="Riley R."/>
            <person name="Wiebenga A."/>
            <person name="Aguilar-Osorio G."/>
            <person name="Amillis S."/>
            <person name="Uchima C.A."/>
            <person name="Anderluh G."/>
            <person name="Asadollahi M."/>
            <person name="Askin M."/>
            <person name="Barry K."/>
            <person name="Battaglia E."/>
            <person name="Bayram O."/>
            <person name="Benocci T."/>
            <person name="Braus-Stromeyer S.A."/>
            <person name="Caldana C."/>
            <person name="Canovas D."/>
            <person name="Cerqueira G.C."/>
            <person name="Chen F."/>
            <person name="Chen W."/>
            <person name="Choi C."/>
            <person name="Clum A."/>
            <person name="Dos Santos R.A."/>
            <person name="Damasio A.R."/>
            <person name="Diallinas G."/>
            <person name="Emri T."/>
            <person name="Fekete E."/>
            <person name="Flipphi M."/>
            <person name="Freyberg S."/>
            <person name="Gallo A."/>
            <person name="Gournas C."/>
            <person name="Habgood R."/>
            <person name="Hainaut M."/>
            <person name="Harispe M.L."/>
            <person name="Henrissat B."/>
            <person name="Hilden K.S."/>
            <person name="Hope R."/>
            <person name="Hossain A."/>
            <person name="Karabika E."/>
            <person name="Karaffa L."/>
            <person name="Karanyi Z."/>
            <person name="Krasevec N."/>
            <person name="Kuo A."/>
            <person name="Kusch H."/>
            <person name="LaButti K."/>
            <person name="Lagendijk E.L."/>
            <person name="Lapidus A."/>
            <person name="Levasseur A."/>
            <person name="Lindquist E."/>
            <person name="Lipzen A."/>
            <person name="Logrieco A.F."/>
            <person name="MacCabe A."/>
            <person name="Maekelae M.R."/>
            <person name="Malavazi I."/>
            <person name="Melin P."/>
            <person name="Meyer V."/>
            <person name="Mielnichuk N."/>
            <person name="Miskei M."/>
            <person name="Molnar A.P."/>
            <person name="Mule G."/>
            <person name="Ngan C.Y."/>
            <person name="Orejas M."/>
            <person name="Orosz E."/>
            <person name="Ouedraogo J.P."/>
            <person name="Overkamp K.M."/>
            <person name="Park H.-S."/>
            <person name="Perrone G."/>
            <person name="Piumi F."/>
            <person name="Punt P.J."/>
            <person name="Ram A.F."/>
            <person name="Ramon A."/>
            <person name="Rauscher S."/>
            <person name="Record E."/>
            <person name="Riano-Pachon D.M."/>
            <person name="Robert V."/>
            <person name="Roehrig J."/>
            <person name="Ruller R."/>
            <person name="Salamov A."/>
            <person name="Salih N.S."/>
            <person name="Samson R.A."/>
            <person name="Sandor E."/>
            <person name="Sanguinetti M."/>
            <person name="Schuetze T."/>
            <person name="Sepcic K."/>
            <person name="Shelest E."/>
            <person name="Sherlock G."/>
            <person name="Sophianopoulou V."/>
            <person name="Squina F.M."/>
            <person name="Sun H."/>
            <person name="Susca A."/>
            <person name="Todd R.B."/>
            <person name="Tsang A."/>
            <person name="Unkles S.E."/>
            <person name="van de Wiele N."/>
            <person name="van Rossen-Uffink D."/>
            <person name="Oliveira J.V."/>
            <person name="Vesth T.C."/>
            <person name="Visser J."/>
            <person name="Yu J.-H."/>
            <person name="Zhou M."/>
            <person name="Andersen M.R."/>
            <person name="Archer D.B."/>
            <person name="Baker S.E."/>
            <person name="Benoit I."/>
            <person name="Brakhage A.A."/>
            <person name="Braus G.H."/>
            <person name="Fischer R."/>
            <person name="Frisvad J.C."/>
            <person name="Goldman G.H."/>
            <person name="Houbraken J."/>
            <person name="Oakley B."/>
            <person name="Pocsi I."/>
            <person name="Scazzocchio C."/>
            <person name="Seiboth B."/>
            <person name="vanKuyk P.A."/>
            <person name="Wortman J."/>
            <person name="Dyer P.S."/>
            <person name="Grigoriev I.V."/>
        </authorList>
    </citation>
    <scope>NUCLEOTIDE SEQUENCE [LARGE SCALE GENOMIC DNA]</scope>
    <source>
        <strain evidence="5">CBS 583.65</strain>
    </source>
</reference>
<sequence length="210" mass="23092">MVSLDELHEDILHQLAQICNKSDILSLRLTSRRLFTLFAPYLDQVLVSEICAGTHTHLHRAAAAPPPQSPAQDPYEHRILERLLKANAPAHQHDKNSETALHAASRSGNLAAVHALLDAGAEANALSYHGWTPLRLACRYGHADVARVLLDSGAGAHESGSFGWTAMQYVLWNGHEGCMEVLREYGVTSTDALTAVDRVKQQWGVYEFPN</sequence>
<dbReference type="PROSITE" id="PS50088">
    <property type="entry name" value="ANK_REPEAT"/>
    <property type="match status" value="2"/>
</dbReference>
<dbReference type="GeneID" id="63729372"/>
<evidence type="ECO:0000256" key="1">
    <source>
        <dbReference type="ARBA" id="ARBA00022737"/>
    </source>
</evidence>
<dbReference type="Pfam" id="PF12796">
    <property type="entry name" value="Ank_2"/>
    <property type="match status" value="1"/>
</dbReference>
<evidence type="ECO:0000256" key="2">
    <source>
        <dbReference type="ARBA" id="ARBA00023043"/>
    </source>
</evidence>
<dbReference type="VEuPathDB" id="FungiDB:ASPVEDRAFT_47790"/>
<dbReference type="PANTHER" id="PTHR24166">
    <property type="entry name" value="ROLLING PEBBLES, ISOFORM B"/>
    <property type="match status" value="1"/>
</dbReference>
<dbReference type="InterPro" id="IPR002110">
    <property type="entry name" value="Ankyrin_rpt"/>
</dbReference>
<dbReference type="OrthoDB" id="366390at2759"/>
<accession>A0A1L9Q4H3</accession>
<dbReference type="AlphaFoldDB" id="A0A1L9Q4H3"/>
<evidence type="ECO:0000313" key="5">
    <source>
        <dbReference type="Proteomes" id="UP000184073"/>
    </source>
</evidence>